<dbReference type="Ensembl" id="ENSOART00020056772.1">
    <property type="protein sequence ID" value="ENSOARP00020039466.1"/>
    <property type="gene ID" value="ENSOARG00020040464.1"/>
</dbReference>
<protein>
    <submittedName>
        <fullName evidence="1">Uncharacterized protein</fullName>
    </submittedName>
</protein>
<evidence type="ECO:0000313" key="1">
    <source>
        <dbReference type="Ensembl" id="ENSOARP00020039466.1"/>
    </source>
</evidence>
<reference evidence="1" key="1">
    <citation type="submission" date="2020-11" db="EMBL/GenBank/DDBJ databases">
        <authorList>
            <person name="Davenport K.M."/>
            <person name="Bickhart D.M."/>
            <person name="Smith T.P.L."/>
            <person name="Murdoch B.M."/>
            <person name="Rosen B.D."/>
        </authorList>
    </citation>
    <scope>NUCLEOTIDE SEQUENCE [LARGE SCALE GENOMIC DNA]</scope>
    <source>
        <strain evidence="1">OAR_USU_Benz2616</strain>
    </source>
</reference>
<proteinExistence type="predicted"/>
<accession>A0AC11D3S4</accession>
<reference evidence="1" key="2">
    <citation type="submission" date="2025-08" db="UniProtKB">
        <authorList>
            <consortium name="Ensembl"/>
        </authorList>
    </citation>
    <scope>IDENTIFICATION</scope>
</reference>
<sequence length="183" mass="20603">MPSSHLILCHPLLLLPPIPPSITVFSNESTLCMRWPKYWRFSFSIIPSKEIPGLISFRVDWLDLLTVQGTPKSLLQHHSSKASILWRSAFFTVQLSHPYMTTGKTTALTRRTLVGKVMSLLLTMLPRLVITFLPRSKCLLISWLQSPSAVILEPKTIKSDTVSIVSPSISHEIMGSDAMIFIF</sequence>
<reference evidence="1" key="3">
    <citation type="submission" date="2025-09" db="UniProtKB">
        <authorList>
            <consortium name="Ensembl"/>
        </authorList>
    </citation>
    <scope>IDENTIFICATION</scope>
</reference>
<organism evidence="1">
    <name type="scientific">Ovis aries</name>
    <name type="common">Sheep</name>
    <dbReference type="NCBI Taxonomy" id="9940"/>
    <lineage>
        <taxon>Eukaryota</taxon>
        <taxon>Metazoa</taxon>
        <taxon>Chordata</taxon>
        <taxon>Craniata</taxon>
        <taxon>Vertebrata</taxon>
        <taxon>Euteleostomi</taxon>
        <taxon>Mammalia</taxon>
        <taxon>Eutheria</taxon>
        <taxon>Laurasiatheria</taxon>
        <taxon>Artiodactyla</taxon>
        <taxon>Ruminantia</taxon>
        <taxon>Pecora</taxon>
        <taxon>Bovidae</taxon>
        <taxon>Caprinae</taxon>
        <taxon>Ovis</taxon>
    </lineage>
</organism>
<name>A0AC11D3S4_SHEEP</name>